<comment type="caution">
    <text evidence="2">The sequence shown here is derived from an EMBL/GenBank/DDBJ whole genome shotgun (WGS) entry which is preliminary data.</text>
</comment>
<protein>
    <recommendedName>
        <fullName evidence="4">Alpha/beta hydrolase family protein</fullName>
    </recommendedName>
</protein>
<evidence type="ECO:0000256" key="1">
    <source>
        <dbReference type="SAM" id="SignalP"/>
    </source>
</evidence>
<feature type="chain" id="PRO_5042025645" description="Alpha/beta hydrolase family protein" evidence="1">
    <location>
        <begin position="27"/>
        <end position="284"/>
    </location>
</feature>
<keyword evidence="1" id="KW-0732">Signal</keyword>
<dbReference type="RefSeq" id="WP_220226485.1">
    <property type="nucleotide sequence ID" value="NZ_JAICBX010000001.1"/>
</dbReference>
<evidence type="ECO:0000313" key="2">
    <source>
        <dbReference type="EMBL" id="MBW8635764.1"/>
    </source>
</evidence>
<organism evidence="2 3">
    <name type="scientific">Flavimaribacter sediminis</name>
    <dbReference type="NCBI Taxonomy" id="2865987"/>
    <lineage>
        <taxon>Bacteria</taxon>
        <taxon>Pseudomonadati</taxon>
        <taxon>Pseudomonadota</taxon>
        <taxon>Alphaproteobacteria</taxon>
        <taxon>Hyphomicrobiales</taxon>
        <taxon>Rhizobiaceae</taxon>
        <taxon>Flavimaribacter</taxon>
    </lineage>
</organism>
<sequence>MRAPVRYFRLLVPAVVLAMTTTGAFAAFESEFPRADGKMVPVKIYQGSSDPCPPLLVISHSFGGSKNASSNIAEAADEAGFRVIVMEHTESGREAFREIVEGANSRQDFRDAIGSQERHQARFLDLDAIWDKVTRICIPPFSVLAGQSMGAQTTMMEAGAVATIGRFGADRFDAYVALSPQGVGTQFEEDAWRNVKKPVLMITGTRDNGEDGAYENRLTAFEGLPPGFKRIVVIDNATNRDISGHGANSVRDLIPQVVIEFLDNVRNNKMGQPKLHNGVTVSDK</sequence>
<dbReference type="SUPFAM" id="SSF53474">
    <property type="entry name" value="alpha/beta-Hydrolases"/>
    <property type="match status" value="1"/>
</dbReference>
<reference evidence="2" key="1">
    <citation type="submission" date="2021-08" db="EMBL/GenBank/DDBJ databases">
        <title>Hoeflea bacterium WL0058 sp. nov., isolated from the sediment.</title>
        <authorList>
            <person name="Wang L."/>
            <person name="Zhang D."/>
        </authorList>
    </citation>
    <scope>NUCLEOTIDE SEQUENCE</scope>
    <source>
        <strain evidence="2">WL0058</strain>
    </source>
</reference>
<dbReference type="InterPro" id="IPR029058">
    <property type="entry name" value="AB_hydrolase_fold"/>
</dbReference>
<keyword evidence="3" id="KW-1185">Reference proteome</keyword>
<evidence type="ECO:0000313" key="3">
    <source>
        <dbReference type="Proteomes" id="UP001196509"/>
    </source>
</evidence>
<dbReference type="Gene3D" id="3.40.50.1820">
    <property type="entry name" value="alpha/beta hydrolase"/>
    <property type="match status" value="1"/>
</dbReference>
<dbReference type="AlphaFoldDB" id="A0AAE2ZFU1"/>
<evidence type="ECO:0008006" key="4">
    <source>
        <dbReference type="Google" id="ProtNLM"/>
    </source>
</evidence>
<feature type="signal peptide" evidence="1">
    <location>
        <begin position="1"/>
        <end position="26"/>
    </location>
</feature>
<dbReference type="Proteomes" id="UP001196509">
    <property type="component" value="Unassembled WGS sequence"/>
</dbReference>
<name>A0AAE2ZFU1_9HYPH</name>
<proteinExistence type="predicted"/>
<gene>
    <name evidence="2" type="ORF">K1W69_01085</name>
</gene>
<dbReference type="EMBL" id="JAICBX010000001">
    <property type="protein sequence ID" value="MBW8635764.1"/>
    <property type="molecule type" value="Genomic_DNA"/>
</dbReference>
<accession>A0AAE2ZFU1</accession>